<evidence type="ECO:0000313" key="3">
    <source>
        <dbReference type="Proteomes" id="UP001403385"/>
    </source>
</evidence>
<dbReference type="InterPro" id="IPR025291">
    <property type="entry name" value="DUF4153"/>
</dbReference>
<feature type="transmembrane region" description="Helical" evidence="1">
    <location>
        <begin position="329"/>
        <end position="351"/>
    </location>
</feature>
<feature type="transmembrane region" description="Helical" evidence="1">
    <location>
        <begin position="12"/>
        <end position="40"/>
    </location>
</feature>
<reference evidence="2 3" key="1">
    <citation type="submission" date="2024-04" db="EMBL/GenBank/DDBJ databases">
        <title>Novel genus in family Flammeovirgaceae.</title>
        <authorList>
            <person name="Nguyen T.H."/>
            <person name="Vuong T.Q."/>
            <person name="Le H."/>
            <person name="Kim S.-G."/>
        </authorList>
    </citation>
    <scope>NUCLEOTIDE SEQUENCE [LARGE SCALE GENOMIC DNA]</scope>
    <source>
        <strain evidence="2 3">JCM 23209</strain>
    </source>
</reference>
<feature type="transmembrane region" description="Helical" evidence="1">
    <location>
        <begin position="363"/>
        <end position="383"/>
    </location>
</feature>
<evidence type="ECO:0000313" key="2">
    <source>
        <dbReference type="EMBL" id="MEN7549841.1"/>
    </source>
</evidence>
<feature type="transmembrane region" description="Helical" evidence="1">
    <location>
        <begin position="390"/>
        <end position="412"/>
    </location>
</feature>
<keyword evidence="1" id="KW-1133">Transmembrane helix</keyword>
<dbReference type="RefSeq" id="WP_346822619.1">
    <property type="nucleotide sequence ID" value="NZ_JBDKWZ010000010.1"/>
</dbReference>
<feature type="transmembrane region" description="Helical" evidence="1">
    <location>
        <begin position="183"/>
        <end position="202"/>
    </location>
</feature>
<dbReference type="Pfam" id="PF13687">
    <property type="entry name" value="DUF4153"/>
    <property type="match status" value="1"/>
</dbReference>
<dbReference type="AlphaFoldDB" id="A0AAW9SA09"/>
<sequence>MKKYQNTYSAFGSVLFYLLFWKEVLGLNLLVFCVYISFYWLKNEAWHSLNKGFKMAFGGWIFSIVMILVHHSELAIFMALTSTALAIGYYKAPDLRSLFYALLKAWETYISLPYYLKKLIKKIPISQSTFLQIKSIARITVIPLIIVPFFYTLFKAANPIFKTKVNLVETWLGDRISMFTDHFSIGNVFFFACGAFIVYGMLHKYRHIALVGSDKDYQDLLVPKHYYASNAENASIDVEGYTQVINYRNLLRSGVILALAMNVLLLSVNMIDIFWVWIGFDYSDVNSLSQFVHEGTYLLIFSILLSVGIILFFFKGMLNFFPKNKTFKLLTYGWLFQNAILAISVAVRNFHYTQYYGLSHKRIGVWVFLFMTLLGIITVFIKIHYKKSSFYLWNVNSWNIYFTLLLVCSLNWDIVITRYNLNTDNYIGQVDANYLLGLSDEALLLLEENREKLYLTENQAIYLDKRLETFKKSYLNTSFLSWNYVRWNNFNQLFPKKDSNPLTPTRVGR</sequence>
<feature type="transmembrane region" description="Helical" evidence="1">
    <location>
        <begin position="136"/>
        <end position="154"/>
    </location>
</feature>
<protein>
    <submittedName>
        <fullName evidence="2">DUF4173 domain-containing protein</fullName>
    </submittedName>
</protein>
<proteinExistence type="predicted"/>
<keyword evidence="1" id="KW-0472">Membrane</keyword>
<keyword evidence="1" id="KW-0812">Transmembrane</keyword>
<comment type="caution">
    <text evidence="2">The sequence shown here is derived from an EMBL/GenBank/DDBJ whole genome shotgun (WGS) entry which is preliminary data.</text>
</comment>
<organism evidence="2 3">
    <name type="scientific">Rapidithrix thailandica</name>
    <dbReference type="NCBI Taxonomy" id="413964"/>
    <lineage>
        <taxon>Bacteria</taxon>
        <taxon>Pseudomonadati</taxon>
        <taxon>Bacteroidota</taxon>
        <taxon>Cytophagia</taxon>
        <taxon>Cytophagales</taxon>
        <taxon>Flammeovirgaceae</taxon>
        <taxon>Rapidithrix</taxon>
    </lineage>
</organism>
<keyword evidence="3" id="KW-1185">Reference proteome</keyword>
<name>A0AAW9SA09_9BACT</name>
<feature type="transmembrane region" description="Helical" evidence="1">
    <location>
        <begin position="255"/>
        <end position="277"/>
    </location>
</feature>
<accession>A0AAW9SA09</accession>
<feature type="transmembrane region" description="Helical" evidence="1">
    <location>
        <begin position="297"/>
        <end position="317"/>
    </location>
</feature>
<evidence type="ECO:0000256" key="1">
    <source>
        <dbReference type="SAM" id="Phobius"/>
    </source>
</evidence>
<dbReference type="EMBL" id="JBDKWZ010000010">
    <property type="protein sequence ID" value="MEN7549841.1"/>
    <property type="molecule type" value="Genomic_DNA"/>
</dbReference>
<feature type="transmembrane region" description="Helical" evidence="1">
    <location>
        <begin position="52"/>
        <end position="69"/>
    </location>
</feature>
<gene>
    <name evidence="2" type="ORF">AAG747_18090</name>
</gene>
<dbReference type="Proteomes" id="UP001403385">
    <property type="component" value="Unassembled WGS sequence"/>
</dbReference>